<dbReference type="RefSeq" id="WP_259539610.1">
    <property type="nucleotide sequence ID" value="NZ_JANLCJ010000004.1"/>
</dbReference>
<comment type="caution">
    <text evidence="2">The sequence shown here is derived from an EMBL/GenBank/DDBJ whole genome shotgun (WGS) entry which is preliminary data.</text>
</comment>
<evidence type="ECO:0000313" key="2">
    <source>
        <dbReference type="EMBL" id="MCS5734740.1"/>
    </source>
</evidence>
<sequence length="331" mass="35004">MKHPFSSPSRRRTAGIAVLALAALCCSPLAAASSASAAECRFSPGLKAPAEAAGISCLDVTDASGEGHAPAGGQHGGACRYSADASDFPDGFLDFTKDPYDEKFIEDANGKLTIHTHYNEEGEITGRVEIAVEKADSSYTWWINNPITIYGVKINQIASFSCKDSQDGWSFDVTDEQMGVDDPTGATPAAPTVPAPSPRILNPVAVTDAITPLPGRPDEYLLRLNLTNTGSKTAPYVDTAFDLTDWASVELVSGVGATCEVDAALELCEVVGVPAGSTTTLVFHVVAHEAAGDYLPVSILNDGRLKWSWSAADHLTWKTAPVQNTFFVTRP</sequence>
<feature type="chain" id="PRO_5046546733" description="DUF4232 domain-containing protein" evidence="1">
    <location>
        <begin position="38"/>
        <end position="331"/>
    </location>
</feature>
<keyword evidence="3" id="KW-1185">Reference proteome</keyword>
<feature type="signal peptide" evidence="1">
    <location>
        <begin position="1"/>
        <end position="37"/>
    </location>
</feature>
<proteinExistence type="predicted"/>
<keyword evidence="1" id="KW-0732">Signal</keyword>
<dbReference type="EMBL" id="JANLCJ010000004">
    <property type="protein sequence ID" value="MCS5734740.1"/>
    <property type="molecule type" value="Genomic_DNA"/>
</dbReference>
<reference evidence="2" key="1">
    <citation type="submission" date="2022-08" db="EMBL/GenBank/DDBJ databases">
        <authorList>
            <person name="Deng Y."/>
            <person name="Han X.-F."/>
            <person name="Zhang Y.-Q."/>
        </authorList>
    </citation>
    <scope>NUCLEOTIDE SEQUENCE</scope>
    <source>
        <strain evidence="2">CPCC 203386</strain>
    </source>
</reference>
<accession>A0ABT2H474</accession>
<organism evidence="2 3">
    <name type="scientific">Herbiconiux daphne</name>
    <dbReference type="NCBI Taxonomy" id="2970914"/>
    <lineage>
        <taxon>Bacteria</taxon>
        <taxon>Bacillati</taxon>
        <taxon>Actinomycetota</taxon>
        <taxon>Actinomycetes</taxon>
        <taxon>Micrococcales</taxon>
        <taxon>Microbacteriaceae</taxon>
        <taxon>Herbiconiux</taxon>
    </lineage>
</organism>
<name>A0ABT2H474_9MICO</name>
<gene>
    <name evidence="2" type="ORF">N1032_13430</name>
</gene>
<evidence type="ECO:0000313" key="3">
    <source>
        <dbReference type="Proteomes" id="UP001165586"/>
    </source>
</evidence>
<protein>
    <recommendedName>
        <fullName evidence="4">DUF4232 domain-containing protein</fullName>
    </recommendedName>
</protein>
<evidence type="ECO:0000256" key="1">
    <source>
        <dbReference type="SAM" id="SignalP"/>
    </source>
</evidence>
<evidence type="ECO:0008006" key="4">
    <source>
        <dbReference type="Google" id="ProtNLM"/>
    </source>
</evidence>
<dbReference type="Proteomes" id="UP001165586">
    <property type="component" value="Unassembled WGS sequence"/>
</dbReference>